<evidence type="ECO:0000256" key="6">
    <source>
        <dbReference type="ARBA" id="ARBA00022741"/>
    </source>
</evidence>
<comment type="caution">
    <text evidence="14">The sequence shown here is derived from an EMBL/GenBank/DDBJ whole genome shotgun (WGS) entry which is preliminary data.</text>
</comment>
<evidence type="ECO:0000256" key="7">
    <source>
        <dbReference type="ARBA" id="ARBA00022833"/>
    </source>
</evidence>
<feature type="compositionally biased region" description="Acidic residues" evidence="12">
    <location>
        <begin position="406"/>
        <end position="418"/>
    </location>
</feature>
<dbReference type="RefSeq" id="WP_133735943.1">
    <property type="nucleotide sequence ID" value="NZ_SOAX01000003.1"/>
</dbReference>
<dbReference type="InterPro" id="IPR027417">
    <property type="entry name" value="P-loop_NTPase"/>
</dbReference>
<dbReference type="GO" id="GO:0003887">
    <property type="term" value="F:DNA-directed DNA polymerase activity"/>
    <property type="evidence" value="ECO:0007669"/>
    <property type="project" value="UniProtKB-KW"/>
</dbReference>
<dbReference type="InterPro" id="IPR038249">
    <property type="entry name" value="PolIII_tau_V_sf"/>
</dbReference>
<comment type="subunit">
    <text evidence="11">DNA polymerase III contains a core (composed of alpha, epsilon and theta chains) that associates with a tau subunit. This core dimerizes to form the POLIII' complex. PolIII' associates with the gamma complex (composed of gamma, delta, delta', psi and chi chains) and with the beta chain to form the complete DNA polymerase III complex.</text>
</comment>
<keyword evidence="15" id="KW-1185">Reference proteome</keyword>
<evidence type="ECO:0000256" key="9">
    <source>
        <dbReference type="ARBA" id="ARBA00022932"/>
    </source>
</evidence>
<keyword evidence="3 11" id="KW-0548">Nucleotidyltransferase</keyword>
<dbReference type="InterPro" id="IPR008921">
    <property type="entry name" value="DNA_pol3_clamp-load_cplx_C"/>
</dbReference>
<dbReference type="InterPro" id="IPR001270">
    <property type="entry name" value="ClpA/B"/>
</dbReference>
<feature type="region of interest" description="Disordered" evidence="12">
    <location>
        <begin position="359"/>
        <end position="460"/>
    </location>
</feature>
<accession>A0A4R7JU54</accession>
<feature type="domain" description="AAA+ ATPase" evidence="13">
    <location>
        <begin position="37"/>
        <end position="178"/>
    </location>
</feature>
<sequence>MTYQVLARKWRPATFNDLVGQEHVLKALVHGLDNDRLHQAFLFTGTRGVGKTTIGRILARCLSCEQGVSSRPCGECDSCREIFEGRFVDLIEIDAASQTKVEDMRELLDNVQYSPTRGRYRIYLIDEVHMLSAHSFNALLKTLEEPPDHVKFLLATTDPQKLPVTILSRCLQFNLKRLSAERITGHLAKVLDEEGVHYEMNALWLLARAADGSMRDALSLTDQAIAYTGADLGGTSVSQMLGTIDRADVFRLLEALVASGGQTLLAETERIAEFAPDYGAILADLLDVFHRIAMEQAVPESTDNAQGDRDFIRDIAARLSPEDAQLFYQTALIARRDLEVTPDARMGFEMALLRMLAFRPGTGGTPPDGGTEAKVPQRELEEEAPRAEQVSVPPGVAEEPPAPGDEALDPITESEADTASEPHQDDVAPQQSQPGEVEEDPPSDAEAPAEPEEAVSAAAATDEAAFDWCRDFAQLGLQGMPATLAANASCAAEEGGWILTLESGHFQLMHKRHEDRIRGAIQAVMGASFPVTFREGNPGAQTPVAYQEQQTAARRESAVTAIRGDPVVQQIVDRFEGQVIEDSIQPLDPSGMGAGASREVMR</sequence>
<dbReference type="SMART" id="SM00382">
    <property type="entry name" value="AAA"/>
    <property type="match status" value="1"/>
</dbReference>
<evidence type="ECO:0000313" key="15">
    <source>
        <dbReference type="Proteomes" id="UP000295830"/>
    </source>
</evidence>
<dbReference type="EC" id="2.7.7.7" evidence="11"/>
<organism evidence="14 15">
    <name type="scientific">Halospina denitrificans</name>
    <dbReference type="NCBI Taxonomy" id="332522"/>
    <lineage>
        <taxon>Bacteria</taxon>
        <taxon>Pseudomonadati</taxon>
        <taxon>Pseudomonadota</taxon>
        <taxon>Gammaproteobacteria</taxon>
        <taxon>Halospina</taxon>
    </lineage>
</organism>
<dbReference type="NCBIfam" id="NF005942">
    <property type="entry name" value="PRK07994.1"/>
    <property type="match status" value="1"/>
</dbReference>
<reference evidence="14 15" key="1">
    <citation type="submission" date="2019-03" db="EMBL/GenBank/DDBJ databases">
        <title>Genomic Encyclopedia of Type Strains, Phase IV (KMG-IV): sequencing the most valuable type-strain genomes for metagenomic binning, comparative biology and taxonomic classification.</title>
        <authorList>
            <person name="Goeker M."/>
        </authorList>
    </citation>
    <scope>NUCLEOTIDE SEQUENCE [LARGE SCALE GENOMIC DNA]</scope>
    <source>
        <strain evidence="14 15">DSM 15505</strain>
    </source>
</reference>
<keyword evidence="5" id="KW-0479">Metal-binding</keyword>
<dbReference type="GO" id="GO:0003677">
    <property type="term" value="F:DNA binding"/>
    <property type="evidence" value="ECO:0007669"/>
    <property type="project" value="InterPro"/>
</dbReference>
<dbReference type="PRINTS" id="PR00300">
    <property type="entry name" value="CLPPROTEASEA"/>
</dbReference>
<comment type="similarity">
    <text evidence="1 11">Belongs to the DnaX/STICHEL family.</text>
</comment>
<keyword evidence="6 11" id="KW-0547">Nucleotide-binding</keyword>
<dbReference type="NCBIfam" id="TIGR02397">
    <property type="entry name" value="dnaX_nterm"/>
    <property type="match status" value="1"/>
</dbReference>
<dbReference type="GO" id="GO:0006261">
    <property type="term" value="P:DNA-templated DNA replication"/>
    <property type="evidence" value="ECO:0007669"/>
    <property type="project" value="TreeGrafter"/>
</dbReference>
<keyword evidence="4 11" id="KW-0235">DNA replication</keyword>
<evidence type="ECO:0000256" key="1">
    <source>
        <dbReference type="ARBA" id="ARBA00006360"/>
    </source>
</evidence>
<dbReference type="Gene3D" id="3.30.300.150">
    <property type="entry name" value="DNA polymerase III, tau subunit, domain V"/>
    <property type="match status" value="1"/>
</dbReference>
<evidence type="ECO:0000256" key="4">
    <source>
        <dbReference type="ARBA" id="ARBA00022705"/>
    </source>
</evidence>
<evidence type="ECO:0000256" key="5">
    <source>
        <dbReference type="ARBA" id="ARBA00022723"/>
    </source>
</evidence>
<dbReference type="PANTHER" id="PTHR11669:SF0">
    <property type="entry name" value="PROTEIN STICHEL-LIKE 2"/>
    <property type="match status" value="1"/>
</dbReference>
<dbReference type="Pfam" id="PF13177">
    <property type="entry name" value="DNA_pol3_delta2"/>
    <property type="match status" value="1"/>
</dbReference>
<dbReference type="SUPFAM" id="SSF48019">
    <property type="entry name" value="post-AAA+ oligomerization domain-like"/>
    <property type="match status" value="1"/>
</dbReference>
<evidence type="ECO:0000313" key="14">
    <source>
        <dbReference type="EMBL" id="TDT41585.1"/>
    </source>
</evidence>
<dbReference type="Gene3D" id="3.40.50.300">
    <property type="entry name" value="P-loop containing nucleotide triphosphate hydrolases"/>
    <property type="match status" value="1"/>
</dbReference>
<keyword evidence="9 11" id="KW-0239">DNA-directed DNA polymerase</keyword>
<comment type="catalytic activity">
    <reaction evidence="10 11">
        <text>DNA(n) + a 2'-deoxyribonucleoside 5'-triphosphate = DNA(n+1) + diphosphate</text>
        <dbReference type="Rhea" id="RHEA:22508"/>
        <dbReference type="Rhea" id="RHEA-COMP:17339"/>
        <dbReference type="Rhea" id="RHEA-COMP:17340"/>
        <dbReference type="ChEBI" id="CHEBI:33019"/>
        <dbReference type="ChEBI" id="CHEBI:61560"/>
        <dbReference type="ChEBI" id="CHEBI:173112"/>
        <dbReference type="EC" id="2.7.7.7"/>
    </reaction>
</comment>
<keyword evidence="7" id="KW-0862">Zinc</keyword>
<dbReference type="GO" id="GO:0005524">
    <property type="term" value="F:ATP binding"/>
    <property type="evidence" value="ECO:0007669"/>
    <property type="project" value="UniProtKB-KW"/>
</dbReference>
<feature type="compositionally biased region" description="Basic and acidic residues" evidence="12">
    <location>
        <begin position="375"/>
        <end position="386"/>
    </location>
</feature>
<dbReference type="CDD" id="cd00009">
    <property type="entry name" value="AAA"/>
    <property type="match status" value="1"/>
</dbReference>
<dbReference type="InterPro" id="IPR022754">
    <property type="entry name" value="DNA_pol_III_gamma-3"/>
</dbReference>
<dbReference type="Gene3D" id="1.20.272.10">
    <property type="match status" value="1"/>
</dbReference>
<dbReference type="FunFam" id="3.40.50.300:FF:000014">
    <property type="entry name" value="DNA polymerase III subunit gamma/tau"/>
    <property type="match status" value="1"/>
</dbReference>
<dbReference type="Pfam" id="PF12170">
    <property type="entry name" value="DNA_pol3_tau_5"/>
    <property type="match status" value="1"/>
</dbReference>
<dbReference type="InterPro" id="IPR050238">
    <property type="entry name" value="DNA_Rep/Repair_Clamp_Loader"/>
</dbReference>
<evidence type="ECO:0000256" key="2">
    <source>
        <dbReference type="ARBA" id="ARBA00022679"/>
    </source>
</evidence>
<dbReference type="GO" id="GO:0046872">
    <property type="term" value="F:metal ion binding"/>
    <property type="evidence" value="ECO:0007669"/>
    <property type="project" value="UniProtKB-KW"/>
</dbReference>
<evidence type="ECO:0000256" key="11">
    <source>
        <dbReference type="RuleBase" id="RU364063"/>
    </source>
</evidence>
<comment type="function">
    <text evidence="11">DNA polymerase III is a complex, multichain enzyme responsible for most of the replicative synthesis in bacteria. This DNA polymerase also exhibits 3' to 5' exonuclease activity.</text>
</comment>
<dbReference type="AlphaFoldDB" id="A0A4R7JU54"/>
<evidence type="ECO:0000256" key="10">
    <source>
        <dbReference type="ARBA" id="ARBA00049244"/>
    </source>
</evidence>
<dbReference type="PANTHER" id="PTHR11669">
    <property type="entry name" value="REPLICATION FACTOR C / DNA POLYMERASE III GAMMA-TAU SUBUNIT"/>
    <property type="match status" value="1"/>
</dbReference>
<dbReference type="InterPro" id="IPR012763">
    <property type="entry name" value="DNA_pol_III_sug/sutau_N"/>
</dbReference>
<dbReference type="GO" id="GO:0009360">
    <property type="term" value="C:DNA polymerase III complex"/>
    <property type="evidence" value="ECO:0007669"/>
    <property type="project" value="InterPro"/>
</dbReference>
<evidence type="ECO:0000256" key="12">
    <source>
        <dbReference type="SAM" id="MobiDB-lite"/>
    </source>
</evidence>
<dbReference type="EMBL" id="SOAX01000003">
    <property type="protein sequence ID" value="TDT41585.1"/>
    <property type="molecule type" value="Genomic_DNA"/>
</dbReference>
<dbReference type="SUPFAM" id="SSF52540">
    <property type="entry name" value="P-loop containing nucleoside triphosphate hydrolases"/>
    <property type="match status" value="1"/>
</dbReference>
<dbReference type="Pfam" id="PF12169">
    <property type="entry name" value="DNA_pol3_gamma3"/>
    <property type="match status" value="1"/>
</dbReference>
<keyword evidence="2 11" id="KW-0808">Transferase</keyword>
<gene>
    <name evidence="11" type="primary">dnaX</name>
    <name evidence="14" type="ORF">DES49_1681</name>
</gene>
<dbReference type="Proteomes" id="UP000295830">
    <property type="component" value="Unassembled WGS sequence"/>
</dbReference>
<evidence type="ECO:0000256" key="8">
    <source>
        <dbReference type="ARBA" id="ARBA00022840"/>
    </source>
</evidence>
<dbReference type="CDD" id="cd18137">
    <property type="entry name" value="HLD_clamp_pol_III_gamma_tau"/>
    <property type="match status" value="1"/>
</dbReference>
<dbReference type="Gene3D" id="1.10.8.60">
    <property type="match status" value="1"/>
</dbReference>
<protein>
    <recommendedName>
        <fullName evidence="11">DNA polymerase III subunit gamma/tau</fullName>
        <ecNumber evidence="11">2.7.7.7</ecNumber>
    </recommendedName>
</protein>
<evidence type="ECO:0000256" key="3">
    <source>
        <dbReference type="ARBA" id="ARBA00022695"/>
    </source>
</evidence>
<keyword evidence="8 11" id="KW-0067">ATP-binding</keyword>
<proteinExistence type="inferred from homology"/>
<name>A0A4R7JU54_9GAMM</name>
<evidence type="ECO:0000259" key="13">
    <source>
        <dbReference type="SMART" id="SM00382"/>
    </source>
</evidence>
<feature type="compositionally biased region" description="Acidic residues" evidence="12">
    <location>
        <begin position="436"/>
        <end position="453"/>
    </location>
</feature>
<dbReference type="InterPro" id="IPR003593">
    <property type="entry name" value="AAA+_ATPase"/>
</dbReference>
<dbReference type="FunFam" id="1.10.8.60:FF:000013">
    <property type="entry name" value="DNA polymerase III subunit gamma/tau"/>
    <property type="match status" value="1"/>
</dbReference>
<dbReference type="OrthoDB" id="9810148at2"/>
<dbReference type="InterPro" id="IPR045085">
    <property type="entry name" value="HLD_clamp_pol_III_gamma_tau"/>
</dbReference>
<dbReference type="InterPro" id="IPR021029">
    <property type="entry name" value="DNA_pol_III_tau_dom-5"/>
</dbReference>
<dbReference type="Pfam" id="PF22608">
    <property type="entry name" value="DNAX_ATPase_lid"/>
    <property type="match status" value="1"/>
</dbReference>
<dbReference type="FunFam" id="1.20.272.10:FF:000003">
    <property type="entry name" value="DNA polymerase III subunit gamma/tau"/>
    <property type="match status" value="1"/>
</dbReference>